<organism evidence="1 2">
    <name type="scientific">Gemmobacter megaterium</name>
    <dbReference type="NCBI Taxonomy" id="1086013"/>
    <lineage>
        <taxon>Bacteria</taxon>
        <taxon>Pseudomonadati</taxon>
        <taxon>Pseudomonadota</taxon>
        <taxon>Alphaproteobacteria</taxon>
        <taxon>Rhodobacterales</taxon>
        <taxon>Paracoccaceae</taxon>
        <taxon>Gemmobacter</taxon>
    </lineage>
</organism>
<dbReference type="RefSeq" id="WP_076527960.1">
    <property type="nucleotide sequence ID" value="NZ_BMEH01000001.1"/>
</dbReference>
<dbReference type="EMBL" id="FTOT01000001">
    <property type="protein sequence ID" value="SIS58028.1"/>
    <property type="molecule type" value="Genomic_DNA"/>
</dbReference>
<evidence type="ECO:0000313" key="1">
    <source>
        <dbReference type="EMBL" id="SIS58028.1"/>
    </source>
</evidence>
<reference evidence="1 2" key="1">
    <citation type="submission" date="2017-01" db="EMBL/GenBank/DDBJ databases">
        <authorList>
            <person name="Mah S.A."/>
            <person name="Swanson W.J."/>
            <person name="Moy G.W."/>
            <person name="Vacquier V.D."/>
        </authorList>
    </citation>
    <scope>NUCLEOTIDE SEQUENCE [LARGE SCALE GENOMIC DNA]</scope>
    <source>
        <strain evidence="1 2">DSM 26375</strain>
    </source>
</reference>
<dbReference type="Proteomes" id="UP000186141">
    <property type="component" value="Unassembled WGS sequence"/>
</dbReference>
<keyword evidence="2" id="KW-1185">Reference proteome</keyword>
<dbReference type="Pfam" id="PF07310">
    <property type="entry name" value="PAS_5"/>
    <property type="match status" value="1"/>
</dbReference>
<dbReference type="AlphaFoldDB" id="A0A1N7K8Z0"/>
<dbReference type="STRING" id="1086013.SAMN05421774_101280"/>
<evidence type="ECO:0000313" key="2">
    <source>
        <dbReference type="Proteomes" id="UP000186141"/>
    </source>
</evidence>
<name>A0A1N7K8Z0_9RHOB</name>
<sequence length="234" mass="25054">MRLVWDGRGKGAGQMGVTVPPQFAQMEGYWQALRPDGRSLPHRADFDPRGIADLLDCTLLLERIAPGQVRIRLAGMAVCDMLGMDVRGMPLTALMVPAARAALSAHMERVFAGPAIARLRLEGERGFMQAPCGGQLLVLPMLGRTGQPDRALACLVTDTPPGRTPRRFALSEGACRPISGVTAAPAMPQTETRRSDASPQIQAGARPMVPGLAESPAIFVPAVKRQPHLRLIKG</sequence>
<proteinExistence type="predicted"/>
<accession>A0A1N7K8Z0</accession>
<dbReference type="OrthoDB" id="8478628at2"/>
<dbReference type="InterPro" id="IPR009922">
    <property type="entry name" value="DUF1457"/>
</dbReference>
<protein>
    <submittedName>
        <fullName evidence="1">PAS domain-containing protein</fullName>
    </submittedName>
</protein>
<gene>
    <name evidence="1" type="ORF">SAMN05421774_101280</name>
</gene>